<dbReference type="InterPro" id="IPR019541">
    <property type="entry name" value="Trappin_transglut-bd_rpt"/>
</dbReference>
<organism evidence="4 5">
    <name type="scientific">Porites lobata</name>
    <dbReference type="NCBI Taxonomy" id="104759"/>
    <lineage>
        <taxon>Eukaryota</taxon>
        <taxon>Metazoa</taxon>
        <taxon>Cnidaria</taxon>
        <taxon>Anthozoa</taxon>
        <taxon>Hexacorallia</taxon>
        <taxon>Scleractinia</taxon>
        <taxon>Fungiina</taxon>
        <taxon>Poritidae</taxon>
        <taxon>Porites</taxon>
    </lineage>
</organism>
<feature type="domain" description="Apple" evidence="3">
    <location>
        <begin position="1"/>
        <end position="77"/>
    </location>
</feature>
<sequence>MKGYNLQGHIFKSVEVKSETDCDVNCYLESDCISFNVVTSPTDGTITCELSNSDHETHPEDLRRQFGAVYQPIKNACLGNLCPPHSTCQNGYTDKGYRCKEHTVTTPTASQKSKAPETTQVLGSIEPPHTTRVFGITQAPQNHQDPLTTQTPGTTQAPQATQEPLTTQTPVSTQAPGTTQDPLTTQTPMITQAPQTTQEPLNTLMPVTTQTPVITQAPRSTQEPLNTQMRIQLTLYIGRNKTIFLPRFNLRARDNQVALQQ</sequence>
<feature type="region of interest" description="Disordered" evidence="2">
    <location>
        <begin position="141"/>
        <end position="185"/>
    </location>
</feature>
<evidence type="ECO:0000313" key="5">
    <source>
        <dbReference type="Proteomes" id="UP001159405"/>
    </source>
</evidence>
<dbReference type="Proteomes" id="UP001159405">
    <property type="component" value="Unassembled WGS sequence"/>
</dbReference>
<evidence type="ECO:0000313" key="4">
    <source>
        <dbReference type="EMBL" id="CAH3135664.1"/>
    </source>
</evidence>
<gene>
    <name evidence="4" type="ORF">PLOB_00038015</name>
</gene>
<dbReference type="InterPro" id="IPR003609">
    <property type="entry name" value="Pan_app"/>
</dbReference>
<reference evidence="4 5" key="1">
    <citation type="submission" date="2022-05" db="EMBL/GenBank/DDBJ databases">
        <authorList>
            <consortium name="Genoscope - CEA"/>
            <person name="William W."/>
        </authorList>
    </citation>
    <scope>NUCLEOTIDE SEQUENCE [LARGE SCALE GENOMIC DNA]</scope>
</reference>
<keyword evidence="1" id="KW-0677">Repeat</keyword>
<dbReference type="PROSITE" id="PS50948">
    <property type="entry name" value="PAN"/>
    <property type="match status" value="1"/>
</dbReference>
<dbReference type="EMBL" id="CALNXK010000056">
    <property type="protein sequence ID" value="CAH3135664.1"/>
    <property type="molecule type" value="Genomic_DNA"/>
</dbReference>
<dbReference type="Pfam" id="PF00024">
    <property type="entry name" value="PAN_1"/>
    <property type="match status" value="1"/>
</dbReference>
<evidence type="ECO:0000256" key="2">
    <source>
        <dbReference type="SAM" id="MobiDB-lite"/>
    </source>
</evidence>
<dbReference type="Pfam" id="PF10511">
    <property type="entry name" value="Cementoin"/>
    <property type="match status" value="1"/>
</dbReference>
<evidence type="ECO:0000256" key="1">
    <source>
        <dbReference type="ARBA" id="ARBA00022737"/>
    </source>
</evidence>
<evidence type="ECO:0000259" key="3">
    <source>
        <dbReference type="PROSITE" id="PS50948"/>
    </source>
</evidence>
<comment type="caution">
    <text evidence="4">The sequence shown here is derived from an EMBL/GenBank/DDBJ whole genome shotgun (WGS) entry which is preliminary data.</text>
</comment>
<feature type="compositionally biased region" description="Low complexity" evidence="2">
    <location>
        <begin position="146"/>
        <end position="170"/>
    </location>
</feature>
<feature type="compositionally biased region" description="Polar residues" evidence="2">
    <location>
        <begin position="171"/>
        <end position="185"/>
    </location>
</feature>
<accession>A0ABN8P6H1</accession>
<name>A0ABN8P6H1_9CNID</name>
<keyword evidence="5" id="KW-1185">Reference proteome</keyword>
<protein>
    <recommendedName>
        <fullName evidence="3">Apple domain-containing protein</fullName>
    </recommendedName>
</protein>
<proteinExistence type="predicted"/>